<evidence type="ECO:0000313" key="2">
    <source>
        <dbReference type="EMBL" id="PTQ48910.1"/>
    </source>
</evidence>
<name>A0A2R6XS17_MARPO</name>
<accession>A0A2R6XS17</accession>
<dbReference type="AlphaFoldDB" id="A0A2R6XS17"/>
<evidence type="ECO:0000256" key="1">
    <source>
        <dbReference type="SAM" id="MobiDB-lite"/>
    </source>
</evidence>
<protein>
    <submittedName>
        <fullName evidence="2">Uncharacterized protein</fullName>
    </submittedName>
</protein>
<keyword evidence="3" id="KW-1185">Reference proteome</keyword>
<sequence>MEGGGATEGWRCAASAERLGGRRVRTEGKGGEEERGGRVGIGGGRAKQQDIGGEGIRARGVAARKEREREREGGSGGRGRGDRVGRRAICDGRALAMMFSLVVFKRRRWLRSRKAAETLQQSWLPEFALRGLQATNILEDVSSFNLSVVN</sequence>
<feature type="region of interest" description="Disordered" evidence="1">
    <location>
        <begin position="21"/>
        <end position="84"/>
    </location>
</feature>
<dbReference type="Proteomes" id="UP000244005">
    <property type="component" value="Unassembled WGS sequence"/>
</dbReference>
<organism evidence="2 3">
    <name type="scientific">Marchantia polymorpha</name>
    <name type="common">Common liverwort</name>
    <name type="synonym">Marchantia aquatica</name>
    <dbReference type="NCBI Taxonomy" id="3197"/>
    <lineage>
        <taxon>Eukaryota</taxon>
        <taxon>Viridiplantae</taxon>
        <taxon>Streptophyta</taxon>
        <taxon>Embryophyta</taxon>
        <taxon>Marchantiophyta</taxon>
        <taxon>Marchantiopsida</taxon>
        <taxon>Marchantiidae</taxon>
        <taxon>Marchantiales</taxon>
        <taxon>Marchantiaceae</taxon>
        <taxon>Marchantia</taxon>
    </lineage>
</organism>
<evidence type="ECO:0000313" key="3">
    <source>
        <dbReference type="Proteomes" id="UP000244005"/>
    </source>
</evidence>
<gene>
    <name evidence="2" type="ORF">MARPO_0004s0167</name>
</gene>
<reference evidence="3" key="1">
    <citation type="journal article" date="2017" name="Cell">
        <title>Insights into land plant evolution garnered from the Marchantia polymorpha genome.</title>
        <authorList>
            <person name="Bowman J.L."/>
            <person name="Kohchi T."/>
            <person name="Yamato K.T."/>
            <person name="Jenkins J."/>
            <person name="Shu S."/>
            <person name="Ishizaki K."/>
            <person name="Yamaoka S."/>
            <person name="Nishihama R."/>
            <person name="Nakamura Y."/>
            <person name="Berger F."/>
            <person name="Adam C."/>
            <person name="Aki S.S."/>
            <person name="Althoff F."/>
            <person name="Araki T."/>
            <person name="Arteaga-Vazquez M.A."/>
            <person name="Balasubrmanian S."/>
            <person name="Barry K."/>
            <person name="Bauer D."/>
            <person name="Boehm C.R."/>
            <person name="Briginshaw L."/>
            <person name="Caballero-Perez J."/>
            <person name="Catarino B."/>
            <person name="Chen F."/>
            <person name="Chiyoda S."/>
            <person name="Chovatia M."/>
            <person name="Davies K.M."/>
            <person name="Delmans M."/>
            <person name="Demura T."/>
            <person name="Dierschke T."/>
            <person name="Dolan L."/>
            <person name="Dorantes-Acosta A.E."/>
            <person name="Eklund D.M."/>
            <person name="Florent S.N."/>
            <person name="Flores-Sandoval E."/>
            <person name="Fujiyama A."/>
            <person name="Fukuzawa H."/>
            <person name="Galik B."/>
            <person name="Grimanelli D."/>
            <person name="Grimwood J."/>
            <person name="Grossniklaus U."/>
            <person name="Hamada T."/>
            <person name="Haseloff J."/>
            <person name="Hetherington A.J."/>
            <person name="Higo A."/>
            <person name="Hirakawa Y."/>
            <person name="Hundley H.N."/>
            <person name="Ikeda Y."/>
            <person name="Inoue K."/>
            <person name="Inoue S.I."/>
            <person name="Ishida S."/>
            <person name="Jia Q."/>
            <person name="Kakita M."/>
            <person name="Kanazawa T."/>
            <person name="Kawai Y."/>
            <person name="Kawashima T."/>
            <person name="Kennedy M."/>
            <person name="Kinose K."/>
            <person name="Kinoshita T."/>
            <person name="Kohara Y."/>
            <person name="Koide E."/>
            <person name="Komatsu K."/>
            <person name="Kopischke S."/>
            <person name="Kubo M."/>
            <person name="Kyozuka J."/>
            <person name="Lagercrantz U."/>
            <person name="Lin S.S."/>
            <person name="Lindquist E."/>
            <person name="Lipzen A.M."/>
            <person name="Lu C.W."/>
            <person name="De Luna E."/>
            <person name="Martienssen R.A."/>
            <person name="Minamino N."/>
            <person name="Mizutani M."/>
            <person name="Mizutani M."/>
            <person name="Mochizuki N."/>
            <person name="Monte I."/>
            <person name="Mosher R."/>
            <person name="Nagasaki H."/>
            <person name="Nakagami H."/>
            <person name="Naramoto S."/>
            <person name="Nishitani K."/>
            <person name="Ohtani M."/>
            <person name="Okamoto T."/>
            <person name="Okumura M."/>
            <person name="Phillips J."/>
            <person name="Pollak B."/>
            <person name="Reinders A."/>
            <person name="Rovekamp M."/>
            <person name="Sano R."/>
            <person name="Sawa S."/>
            <person name="Schmid M.W."/>
            <person name="Shirakawa M."/>
            <person name="Solano R."/>
            <person name="Spunde A."/>
            <person name="Suetsugu N."/>
            <person name="Sugano S."/>
            <person name="Sugiyama A."/>
            <person name="Sun R."/>
            <person name="Suzuki Y."/>
            <person name="Takenaka M."/>
            <person name="Takezawa D."/>
            <person name="Tomogane H."/>
            <person name="Tsuzuki M."/>
            <person name="Ueda T."/>
            <person name="Umeda M."/>
            <person name="Ward J.M."/>
            <person name="Watanabe Y."/>
            <person name="Yazaki K."/>
            <person name="Yokoyama R."/>
            <person name="Yoshitake Y."/>
            <person name="Yotsui I."/>
            <person name="Zachgo S."/>
            <person name="Schmutz J."/>
        </authorList>
    </citation>
    <scope>NUCLEOTIDE SEQUENCE [LARGE SCALE GENOMIC DNA]</scope>
    <source>
        <strain evidence="3">Tak-1</strain>
    </source>
</reference>
<dbReference type="EMBL" id="KZ772676">
    <property type="protein sequence ID" value="PTQ48910.1"/>
    <property type="molecule type" value="Genomic_DNA"/>
</dbReference>
<proteinExistence type="predicted"/>
<feature type="compositionally biased region" description="Basic and acidic residues" evidence="1">
    <location>
        <begin position="24"/>
        <end position="37"/>
    </location>
</feature>
<feature type="compositionally biased region" description="Basic and acidic residues" evidence="1">
    <location>
        <begin position="63"/>
        <end position="84"/>
    </location>
</feature>